<protein>
    <submittedName>
        <fullName evidence="1">373_t:CDS:1</fullName>
    </submittedName>
</protein>
<comment type="caution">
    <text evidence="1">The sequence shown here is derived from an EMBL/GenBank/DDBJ whole genome shotgun (WGS) entry which is preliminary data.</text>
</comment>
<feature type="non-terminal residue" evidence="1">
    <location>
        <position position="1"/>
    </location>
</feature>
<accession>A0ACA9N830</accession>
<gene>
    <name evidence="1" type="ORF">SPELUC_LOCUS8530</name>
</gene>
<keyword evidence="2" id="KW-1185">Reference proteome</keyword>
<evidence type="ECO:0000313" key="2">
    <source>
        <dbReference type="Proteomes" id="UP000789366"/>
    </source>
</evidence>
<feature type="non-terminal residue" evidence="1">
    <location>
        <position position="85"/>
    </location>
</feature>
<name>A0ACA9N830_9GLOM</name>
<proteinExistence type="predicted"/>
<sequence length="85" mass="9414">ESGFKPASEIDPVTQAITDLKESSSNIKTTSRSSIKPNNKKFDIEVNTNQNKTSKIPFNETTNIISSDNTSIKKQSSELQLGKKR</sequence>
<dbReference type="Proteomes" id="UP000789366">
    <property type="component" value="Unassembled WGS sequence"/>
</dbReference>
<organism evidence="1 2">
    <name type="scientific">Cetraspora pellucida</name>
    <dbReference type="NCBI Taxonomy" id="1433469"/>
    <lineage>
        <taxon>Eukaryota</taxon>
        <taxon>Fungi</taxon>
        <taxon>Fungi incertae sedis</taxon>
        <taxon>Mucoromycota</taxon>
        <taxon>Glomeromycotina</taxon>
        <taxon>Glomeromycetes</taxon>
        <taxon>Diversisporales</taxon>
        <taxon>Gigasporaceae</taxon>
        <taxon>Cetraspora</taxon>
    </lineage>
</organism>
<evidence type="ECO:0000313" key="1">
    <source>
        <dbReference type="EMBL" id="CAG8640006.1"/>
    </source>
</evidence>
<dbReference type="EMBL" id="CAJVPW010012931">
    <property type="protein sequence ID" value="CAG8640006.1"/>
    <property type="molecule type" value="Genomic_DNA"/>
</dbReference>
<reference evidence="1" key="1">
    <citation type="submission" date="2021-06" db="EMBL/GenBank/DDBJ databases">
        <authorList>
            <person name="Kallberg Y."/>
            <person name="Tangrot J."/>
            <person name="Rosling A."/>
        </authorList>
    </citation>
    <scope>NUCLEOTIDE SEQUENCE</scope>
    <source>
        <strain evidence="1">28 12/20/2015</strain>
    </source>
</reference>